<sequence>MFFILLAIVLLLIPSQVSLFGNSCESGKDCPENECCLRRYFSTRCEKLREEGEFCSPRNENGTERAVYMLFCPCESGLQCIPETVEDRNGTTIYPNLKCTSP</sequence>
<reference evidence="2" key="1">
    <citation type="submission" date="2016-11" db="EMBL/GenBank/DDBJ databases">
        <title>Venom-gland transcriptomics and venom proteomics of the black-back scorpion (Hadrurus spadix) reveal detectability challenges and an unexplored realm of animal toxin diversity.</title>
        <authorList>
            <person name="Rokyta D.R."/>
            <person name="Ward M.J."/>
        </authorList>
    </citation>
    <scope>NUCLEOTIDE SEQUENCE</scope>
    <source>
        <tissue evidence="2">Venom gland</tissue>
    </source>
</reference>
<name>A0A1W7R966_9SCOR</name>
<dbReference type="GO" id="GO:0007586">
    <property type="term" value="P:digestion"/>
    <property type="evidence" value="ECO:0007669"/>
    <property type="project" value="InterPro"/>
</dbReference>
<proteinExistence type="predicted"/>
<dbReference type="EMBL" id="GFAH01000702">
    <property type="protein sequence ID" value="JAV47687.1"/>
    <property type="molecule type" value="Transcribed_RNA"/>
</dbReference>
<dbReference type="PANTHER" id="PTHR10041:SF5">
    <property type="entry name" value="LEUCINE-RICH COLIPASE-LIKE PROTEIN 1"/>
    <property type="match status" value="1"/>
</dbReference>
<dbReference type="Gene3D" id="2.10.80.10">
    <property type="entry name" value="Lipase, subunit A"/>
    <property type="match status" value="1"/>
</dbReference>
<feature type="signal peptide" evidence="1">
    <location>
        <begin position="1"/>
        <end position="19"/>
    </location>
</feature>
<evidence type="ECO:0000256" key="1">
    <source>
        <dbReference type="SAM" id="SignalP"/>
    </source>
</evidence>
<organism evidence="2">
    <name type="scientific">Hadrurus spadix</name>
    <dbReference type="NCBI Taxonomy" id="141984"/>
    <lineage>
        <taxon>Eukaryota</taxon>
        <taxon>Metazoa</taxon>
        <taxon>Ecdysozoa</taxon>
        <taxon>Arthropoda</taxon>
        <taxon>Chelicerata</taxon>
        <taxon>Arachnida</taxon>
        <taxon>Scorpiones</taxon>
        <taxon>Iurida</taxon>
        <taxon>Iuroidea</taxon>
        <taxon>Hadrurus</taxon>
    </lineage>
</organism>
<dbReference type="GO" id="GO:0016042">
    <property type="term" value="P:lipid catabolic process"/>
    <property type="evidence" value="ECO:0007669"/>
    <property type="project" value="InterPro"/>
</dbReference>
<dbReference type="InterPro" id="IPR001981">
    <property type="entry name" value="Colipase"/>
</dbReference>
<dbReference type="GO" id="GO:0008047">
    <property type="term" value="F:enzyme activator activity"/>
    <property type="evidence" value="ECO:0007669"/>
    <property type="project" value="InterPro"/>
</dbReference>
<accession>A0A1W7R966</accession>
<dbReference type="PANTHER" id="PTHR10041">
    <property type="entry name" value="COLIPASE"/>
    <property type="match status" value="1"/>
</dbReference>
<keyword evidence="1" id="KW-0732">Signal</keyword>
<evidence type="ECO:0000313" key="2">
    <source>
        <dbReference type="EMBL" id="JAV47687.1"/>
    </source>
</evidence>
<dbReference type="GO" id="GO:0005576">
    <property type="term" value="C:extracellular region"/>
    <property type="evidence" value="ECO:0007669"/>
    <property type="project" value="InterPro"/>
</dbReference>
<protein>
    <submittedName>
        <fullName evidence="2">Venom protein</fullName>
    </submittedName>
</protein>
<dbReference type="AlphaFoldDB" id="A0A1W7R966"/>
<feature type="chain" id="PRO_5012122590" evidence="1">
    <location>
        <begin position="20"/>
        <end position="102"/>
    </location>
</feature>